<evidence type="ECO:0000256" key="2">
    <source>
        <dbReference type="ARBA" id="ARBA00004613"/>
    </source>
</evidence>
<dbReference type="Pfam" id="PF00734">
    <property type="entry name" value="CBM_1"/>
    <property type="match status" value="1"/>
</dbReference>
<sequence length="304" mass="31366">MKVATILAYVGLSSAHAIFQQVSVNGADQGLLYGVRATYVNNPIENVNDAAFACNKNLEAKDNNIISIPAGARVGARYQHLVGGPQGSNDPDNPIAASHKGPIMVYLAKVSNAATTGTTGLQWFKVAEDGLTGSTWAVDRLIANNGWHYFDMPTCVAPGDYLMRVELLALHSASTQGAAQFYMGCAQIRVSGSGSNTGAGNTVSFPGAYSATDPGILVSIYDQTGQPTNGGRSYAIPGPRPITCSGGGQTPPQTTLSTSTRPTPTSGAGAPLYGQCGGIGWNGATTCAEGTCTKSGDYYSQCLP</sequence>
<evidence type="ECO:0000313" key="19">
    <source>
        <dbReference type="EMBL" id="SPO07177.1"/>
    </source>
</evidence>
<dbReference type="InterPro" id="IPR049892">
    <property type="entry name" value="AA9"/>
</dbReference>
<evidence type="ECO:0000256" key="4">
    <source>
        <dbReference type="ARBA" id="ARBA00022723"/>
    </source>
</evidence>
<dbReference type="InterPro" id="IPR000254">
    <property type="entry name" value="CBD"/>
</dbReference>
<comment type="catalytic activity">
    <reaction evidence="14">
        <text>[(1-&gt;4)-beta-D-glucosyl]n+m + reduced acceptor + O2 = 4-dehydro-beta-D-glucosyl-[(1-&gt;4)-beta-D-glucosyl]n-1 + [(1-&gt;4)-beta-D-glucosyl]m + acceptor + H2O.</text>
        <dbReference type="EC" id="1.14.99.56"/>
    </reaction>
</comment>
<feature type="domain" description="CBM1" evidence="18">
    <location>
        <begin position="268"/>
        <end position="303"/>
    </location>
</feature>
<evidence type="ECO:0000313" key="20">
    <source>
        <dbReference type="Proteomes" id="UP001187682"/>
    </source>
</evidence>
<dbReference type="SUPFAM" id="SSF57180">
    <property type="entry name" value="Cellulose-binding domain"/>
    <property type="match status" value="1"/>
</dbReference>
<dbReference type="GO" id="GO:0005576">
    <property type="term" value="C:extracellular region"/>
    <property type="evidence" value="ECO:0007669"/>
    <property type="project" value="UniProtKB-SubCell"/>
</dbReference>
<gene>
    <name evidence="19" type="ORF">DNG_09871</name>
</gene>
<evidence type="ECO:0000256" key="12">
    <source>
        <dbReference type="ARBA" id="ARBA00023326"/>
    </source>
</evidence>
<proteinExistence type="inferred from homology"/>
<protein>
    <recommendedName>
        <fullName evidence="15">lytic cellulose monooxygenase (C4-dehydrogenating)</fullName>
        <ecNumber evidence="15">1.14.99.56</ecNumber>
    </recommendedName>
</protein>
<keyword evidence="20" id="KW-1185">Reference proteome</keyword>
<comment type="subcellular location">
    <subcellularLocation>
        <location evidence="2">Secreted</location>
    </subcellularLocation>
</comment>
<keyword evidence="11" id="KW-0119">Carbohydrate metabolism</keyword>
<keyword evidence="6" id="KW-0136">Cellulose degradation</keyword>
<dbReference type="Gene3D" id="2.70.50.70">
    <property type="match status" value="1"/>
</dbReference>
<keyword evidence="8" id="KW-0186">Copper</keyword>
<dbReference type="PANTHER" id="PTHR33353">
    <property type="entry name" value="PUTATIVE (AFU_ORTHOLOGUE AFUA_1G12560)-RELATED"/>
    <property type="match status" value="1"/>
</dbReference>
<feature type="compositionally biased region" description="Low complexity" evidence="16">
    <location>
        <begin position="250"/>
        <end position="266"/>
    </location>
</feature>
<dbReference type="InterPro" id="IPR035971">
    <property type="entry name" value="CBD_sf"/>
</dbReference>
<dbReference type="InterPro" id="IPR005103">
    <property type="entry name" value="AA9_LPMO"/>
</dbReference>
<keyword evidence="7" id="KW-0560">Oxidoreductase</keyword>
<reference evidence="19" key="1">
    <citation type="submission" date="2018-03" db="EMBL/GenBank/DDBJ databases">
        <authorList>
            <person name="Guldener U."/>
        </authorList>
    </citation>
    <scope>NUCLEOTIDE SEQUENCE</scope>
</reference>
<dbReference type="AlphaFoldDB" id="A0AAE8N6N6"/>
<dbReference type="PROSITE" id="PS51164">
    <property type="entry name" value="CBM1_2"/>
    <property type="match status" value="1"/>
</dbReference>
<evidence type="ECO:0000256" key="16">
    <source>
        <dbReference type="SAM" id="MobiDB-lite"/>
    </source>
</evidence>
<evidence type="ECO:0000259" key="18">
    <source>
        <dbReference type="PROSITE" id="PS51164"/>
    </source>
</evidence>
<evidence type="ECO:0000256" key="14">
    <source>
        <dbReference type="ARBA" id="ARBA00045077"/>
    </source>
</evidence>
<feature type="signal peptide" evidence="17">
    <location>
        <begin position="1"/>
        <end position="15"/>
    </location>
</feature>
<dbReference type="Pfam" id="PF03443">
    <property type="entry name" value="AA9"/>
    <property type="match status" value="1"/>
</dbReference>
<keyword evidence="3" id="KW-0964">Secreted</keyword>
<dbReference type="GO" id="GO:0046872">
    <property type="term" value="F:metal ion binding"/>
    <property type="evidence" value="ECO:0007669"/>
    <property type="project" value="UniProtKB-KW"/>
</dbReference>
<dbReference type="PROSITE" id="PS00562">
    <property type="entry name" value="CBM1_1"/>
    <property type="match status" value="1"/>
</dbReference>
<keyword evidence="10" id="KW-1015">Disulfide bond</keyword>
<dbReference type="EC" id="1.14.99.56" evidence="15"/>
<keyword evidence="4" id="KW-0479">Metal-binding</keyword>
<evidence type="ECO:0000256" key="10">
    <source>
        <dbReference type="ARBA" id="ARBA00023157"/>
    </source>
</evidence>
<evidence type="ECO:0000256" key="1">
    <source>
        <dbReference type="ARBA" id="ARBA00001973"/>
    </source>
</evidence>
<dbReference type="Proteomes" id="UP001187682">
    <property type="component" value="Unassembled WGS sequence"/>
</dbReference>
<dbReference type="PANTHER" id="PTHR33353:SF13">
    <property type="entry name" value="ENDOGLUCANASE II"/>
    <property type="match status" value="1"/>
</dbReference>
<evidence type="ECO:0000256" key="6">
    <source>
        <dbReference type="ARBA" id="ARBA00023001"/>
    </source>
</evidence>
<evidence type="ECO:0000256" key="13">
    <source>
        <dbReference type="ARBA" id="ARBA00044502"/>
    </source>
</evidence>
<evidence type="ECO:0000256" key="17">
    <source>
        <dbReference type="SAM" id="SignalP"/>
    </source>
</evidence>
<dbReference type="GO" id="GO:0004497">
    <property type="term" value="F:monooxygenase activity"/>
    <property type="evidence" value="ECO:0007669"/>
    <property type="project" value="UniProtKB-KW"/>
</dbReference>
<keyword evidence="5 17" id="KW-0732">Signal</keyword>
<evidence type="ECO:0000256" key="15">
    <source>
        <dbReference type="ARBA" id="ARBA00047174"/>
    </source>
</evidence>
<name>A0AAE8N6N6_9PEZI</name>
<comment type="cofactor">
    <cofactor evidence="1">
        <name>Cu(2+)</name>
        <dbReference type="ChEBI" id="CHEBI:29036"/>
    </cofactor>
</comment>
<comment type="similarity">
    <text evidence="13">Belongs to the polysaccharide monooxygenase AA9 family.</text>
</comment>
<dbReference type="GO" id="GO:0030248">
    <property type="term" value="F:cellulose binding"/>
    <property type="evidence" value="ECO:0007669"/>
    <property type="project" value="InterPro"/>
</dbReference>
<organism evidence="19 20">
    <name type="scientific">Cephalotrichum gorgonifer</name>
    <dbReference type="NCBI Taxonomy" id="2041049"/>
    <lineage>
        <taxon>Eukaryota</taxon>
        <taxon>Fungi</taxon>
        <taxon>Dikarya</taxon>
        <taxon>Ascomycota</taxon>
        <taxon>Pezizomycotina</taxon>
        <taxon>Sordariomycetes</taxon>
        <taxon>Hypocreomycetidae</taxon>
        <taxon>Microascales</taxon>
        <taxon>Microascaceae</taxon>
        <taxon>Cephalotrichum</taxon>
    </lineage>
</organism>
<dbReference type="SMART" id="SM00236">
    <property type="entry name" value="fCBD"/>
    <property type="match status" value="1"/>
</dbReference>
<evidence type="ECO:0000256" key="7">
    <source>
        <dbReference type="ARBA" id="ARBA00023002"/>
    </source>
</evidence>
<dbReference type="EMBL" id="ONZQ02000019">
    <property type="protein sequence ID" value="SPO07177.1"/>
    <property type="molecule type" value="Genomic_DNA"/>
</dbReference>
<keyword evidence="12" id="KW-0624">Polysaccharide degradation</keyword>
<dbReference type="GO" id="GO:0030245">
    <property type="term" value="P:cellulose catabolic process"/>
    <property type="evidence" value="ECO:0007669"/>
    <property type="project" value="UniProtKB-KW"/>
</dbReference>
<keyword evidence="9" id="KW-0503">Monooxygenase</keyword>
<feature type="chain" id="PRO_5042193036" description="lytic cellulose monooxygenase (C4-dehydrogenating)" evidence="17">
    <location>
        <begin position="16"/>
        <end position="304"/>
    </location>
</feature>
<accession>A0AAE8N6N6</accession>
<evidence type="ECO:0000256" key="3">
    <source>
        <dbReference type="ARBA" id="ARBA00022525"/>
    </source>
</evidence>
<comment type="caution">
    <text evidence="19">The sequence shown here is derived from an EMBL/GenBank/DDBJ whole genome shotgun (WGS) entry which is preliminary data.</text>
</comment>
<feature type="region of interest" description="Disordered" evidence="16">
    <location>
        <begin position="244"/>
        <end position="266"/>
    </location>
</feature>
<evidence type="ECO:0000256" key="5">
    <source>
        <dbReference type="ARBA" id="ARBA00022729"/>
    </source>
</evidence>
<evidence type="ECO:0000256" key="11">
    <source>
        <dbReference type="ARBA" id="ARBA00023277"/>
    </source>
</evidence>
<dbReference type="CDD" id="cd21175">
    <property type="entry name" value="LPMO_AA9"/>
    <property type="match status" value="1"/>
</dbReference>
<evidence type="ECO:0000256" key="9">
    <source>
        <dbReference type="ARBA" id="ARBA00023033"/>
    </source>
</evidence>
<evidence type="ECO:0000256" key="8">
    <source>
        <dbReference type="ARBA" id="ARBA00023008"/>
    </source>
</evidence>